<evidence type="ECO:0000256" key="2">
    <source>
        <dbReference type="ARBA" id="ARBA00022840"/>
    </source>
</evidence>
<keyword evidence="2" id="KW-0067">ATP-binding</keyword>
<evidence type="ECO:0000313" key="8">
    <source>
        <dbReference type="Proteomes" id="UP000779508"/>
    </source>
</evidence>
<accession>A0ABS6G7Y5</accession>
<dbReference type="InterPro" id="IPR000014">
    <property type="entry name" value="PAS"/>
</dbReference>
<dbReference type="PROSITE" id="PS50045">
    <property type="entry name" value="SIGMA54_INTERACT_4"/>
    <property type="match status" value="1"/>
</dbReference>
<dbReference type="Pfam" id="PF02954">
    <property type="entry name" value="HTH_8"/>
    <property type="match status" value="1"/>
</dbReference>
<protein>
    <submittedName>
        <fullName evidence="7">Sigma 54-interacting transcriptional regulator</fullName>
    </submittedName>
</protein>
<dbReference type="RefSeq" id="WP_216419624.1">
    <property type="nucleotide sequence ID" value="NZ_JAHLQK010000010.1"/>
</dbReference>
<dbReference type="CDD" id="cd00009">
    <property type="entry name" value="AAA"/>
    <property type="match status" value="1"/>
</dbReference>
<dbReference type="InterPro" id="IPR025662">
    <property type="entry name" value="Sigma_54_int_dom_ATP-bd_1"/>
</dbReference>
<sequence length="621" mass="71266">MDKKIGIIASDEELKNRIIELFRNEVENGEIIIDILNSDIIDEQGQALENRGVKAIVARSGGYRHTVGTVSVPVIHLKVTTPDILQAITIAKKYNKDIVLVISDLDYFDYGAWKDLINANIILERFHTKNEIYGRVYKYLEKKDDVVIVGGGIPCSLARNWGMDNVFINASKESIYEAINYAKNMIENLYEQKYNNEVLKIILDGVHDAVIAVNYEGKIRLYNERAKELLKKDRQDVINKELLDVFPELDFIMDVLESKMDKNNEIRSLKNITITANTSIFRVDENIEGVLCSFQDISKLQSLEKKIRYELNKKGHVAKYIFEDVVAFDPIMKDVVEKAKRIGESDNTVMIYGESGTGKEIIAQSIHNISKRKKEAFVAINCAAISENLLESELFGYEEGAFTGAIKGGKPGLFELAHGGTIFLDEINSVSPNLQGKLLRVLEERETMRIGSDYVIPLDIRIVAATNEELKTMVEEGRFRRDLFYRLNILELHIPPLRERKKDIIPLFKHYLKELSNEIDLDKISKDVEEKLLNYQWPGNARELRNIVQRYVIFKEIDLDKREIIDNNIEDVHKTIDLKEINRYVEEKVIDMLSSQGMTKTEIAKMLGISRTALWKKIKSQ</sequence>
<dbReference type="Pfam" id="PF25601">
    <property type="entry name" value="AAA_lid_14"/>
    <property type="match status" value="1"/>
</dbReference>
<dbReference type="Proteomes" id="UP000779508">
    <property type="component" value="Unassembled WGS sequence"/>
</dbReference>
<evidence type="ECO:0000256" key="3">
    <source>
        <dbReference type="ARBA" id="ARBA00023015"/>
    </source>
</evidence>
<dbReference type="Pfam" id="PF00158">
    <property type="entry name" value="Sigma54_activat"/>
    <property type="match status" value="1"/>
</dbReference>
<evidence type="ECO:0000259" key="5">
    <source>
        <dbReference type="PROSITE" id="PS50045"/>
    </source>
</evidence>
<dbReference type="InterPro" id="IPR013767">
    <property type="entry name" value="PAS_fold"/>
</dbReference>
<dbReference type="InterPro" id="IPR003593">
    <property type="entry name" value="AAA+_ATPase"/>
</dbReference>
<proteinExistence type="predicted"/>
<evidence type="ECO:0000256" key="4">
    <source>
        <dbReference type="ARBA" id="ARBA00023163"/>
    </source>
</evidence>
<feature type="domain" description="Sigma-54 factor interaction" evidence="5">
    <location>
        <begin position="325"/>
        <end position="553"/>
    </location>
</feature>
<keyword evidence="1" id="KW-0547">Nucleotide-binding</keyword>
<dbReference type="SMART" id="SM00091">
    <property type="entry name" value="PAS"/>
    <property type="match status" value="1"/>
</dbReference>
<reference evidence="7 8" key="1">
    <citation type="submission" date="2021-06" db="EMBL/GenBank/DDBJ databases">
        <authorList>
            <person name="Sun Q."/>
            <person name="Li D."/>
        </authorList>
    </citation>
    <scope>NUCLEOTIDE SEQUENCE [LARGE SCALE GENOMIC DNA]</scope>
    <source>
        <strain evidence="7 8">MSJ-5</strain>
    </source>
</reference>
<dbReference type="InterPro" id="IPR058031">
    <property type="entry name" value="AAA_lid_NorR"/>
</dbReference>
<dbReference type="PANTHER" id="PTHR32071:SF57">
    <property type="entry name" value="C4-DICARBOXYLATE TRANSPORT TRANSCRIPTIONAL REGULATORY PROTEIN DCTD"/>
    <property type="match status" value="1"/>
</dbReference>
<dbReference type="PANTHER" id="PTHR32071">
    <property type="entry name" value="TRANSCRIPTIONAL REGULATORY PROTEIN"/>
    <property type="match status" value="1"/>
</dbReference>
<keyword evidence="8" id="KW-1185">Reference proteome</keyword>
<dbReference type="Pfam" id="PF06506">
    <property type="entry name" value="PrpR_N"/>
    <property type="match status" value="1"/>
</dbReference>
<keyword evidence="4" id="KW-0804">Transcription</keyword>
<keyword evidence="3" id="KW-0805">Transcription regulation</keyword>
<dbReference type="EMBL" id="JAHLQK010000010">
    <property type="protein sequence ID" value="MBU5678229.1"/>
    <property type="molecule type" value="Genomic_DNA"/>
</dbReference>
<dbReference type="InterPro" id="IPR010524">
    <property type="entry name" value="Sig_transdc_resp-reg_PrpR_N"/>
</dbReference>
<dbReference type="InterPro" id="IPR025943">
    <property type="entry name" value="Sigma_54_int_dom_ATP-bd_2"/>
</dbReference>
<comment type="caution">
    <text evidence="7">The sequence shown here is derived from an EMBL/GenBank/DDBJ whole genome shotgun (WGS) entry which is preliminary data.</text>
</comment>
<dbReference type="PROSITE" id="PS00675">
    <property type="entry name" value="SIGMA54_INTERACT_1"/>
    <property type="match status" value="1"/>
</dbReference>
<dbReference type="InterPro" id="IPR002078">
    <property type="entry name" value="Sigma_54_int"/>
</dbReference>
<evidence type="ECO:0000313" key="7">
    <source>
        <dbReference type="EMBL" id="MBU5678229.1"/>
    </source>
</evidence>
<evidence type="ECO:0000259" key="6">
    <source>
        <dbReference type="PROSITE" id="PS50112"/>
    </source>
</evidence>
<organism evidence="7 8">
    <name type="scientific">Alkaliphilus flagellatus</name>
    <dbReference type="NCBI Taxonomy" id="2841507"/>
    <lineage>
        <taxon>Bacteria</taxon>
        <taxon>Bacillati</taxon>
        <taxon>Bacillota</taxon>
        <taxon>Clostridia</taxon>
        <taxon>Peptostreptococcales</taxon>
        <taxon>Natronincolaceae</taxon>
        <taxon>Alkaliphilus</taxon>
    </lineage>
</organism>
<dbReference type="PROSITE" id="PS50112">
    <property type="entry name" value="PAS"/>
    <property type="match status" value="1"/>
</dbReference>
<dbReference type="PROSITE" id="PS00676">
    <property type="entry name" value="SIGMA54_INTERACT_2"/>
    <property type="match status" value="1"/>
</dbReference>
<dbReference type="Pfam" id="PF00989">
    <property type="entry name" value="PAS"/>
    <property type="match status" value="1"/>
</dbReference>
<feature type="domain" description="PAS" evidence="6">
    <location>
        <begin position="195"/>
        <end position="243"/>
    </location>
</feature>
<dbReference type="SMART" id="SM00382">
    <property type="entry name" value="AAA"/>
    <property type="match status" value="1"/>
</dbReference>
<dbReference type="InterPro" id="IPR002197">
    <property type="entry name" value="HTH_Fis"/>
</dbReference>
<dbReference type="CDD" id="cd00130">
    <property type="entry name" value="PAS"/>
    <property type="match status" value="1"/>
</dbReference>
<name>A0ABS6G7Y5_9FIRM</name>
<gene>
    <name evidence="7" type="ORF">KQI88_17610</name>
</gene>
<evidence type="ECO:0000256" key="1">
    <source>
        <dbReference type="ARBA" id="ARBA00022741"/>
    </source>
</evidence>